<keyword evidence="1" id="KW-0902">Two-component regulatory system</keyword>
<feature type="compositionally biased region" description="Low complexity" evidence="2">
    <location>
        <begin position="136"/>
        <end position="154"/>
    </location>
</feature>
<keyword evidence="3" id="KW-0812">Transmembrane</keyword>
<proteinExistence type="predicted"/>
<feature type="compositionally biased region" description="Basic and acidic residues" evidence="2">
    <location>
        <begin position="298"/>
        <end position="315"/>
    </location>
</feature>
<evidence type="ECO:0000313" key="6">
    <source>
        <dbReference type="Proteomes" id="UP000299290"/>
    </source>
</evidence>
<dbReference type="RefSeq" id="WP_137970578.1">
    <property type="nucleotide sequence ID" value="NZ_BJHV01000003.1"/>
</dbReference>
<feature type="compositionally biased region" description="Low complexity" evidence="2">
    <location>
        <begin position="332"/>
        <end position="354"/>
    </location>
</feature>
<gene>
    <name evidence="5" type="ORF">SANT12839_101160</name>
</gene>
<evidence type="ECO:0000256" key="2">
    <source>
        <dbReference type="SAM" id="MobiDB-lite"/>
    </source>
</evidence>
<dbReference type="InterPro" id="IPR011990">
    <property type="entry name" value="TPR-like_helical_dom_sf"/>
</dbReference>
<evidence type="ECO:0000313" key="5">
    <source>
        <dbReference type="EMBL" id="GDY49234.1"/>
    </source>
</evidence>
<dbReference type="PROSITE" id="PS51782">
    <property type="entry name" value="LYSM"/>
    <property type="match status" value="2"/>
</dbReference>
<feature type="region of interest" description="Disordered" evidence="2">
    <location>
        <begin position="136"/>
        <end position="159"/>
    </location>
</feature>
<keyword evidence="3" id="KW-1133">Transmembrane helix</keyword>
<feature type="region of interest" description="Disordered" evidence="2">
    <location>
        <begin position="713"/>
        <end position="798"/>
    </location>
</feature>
<feature type="transmembrane region" description="Helical" evidence="3">
    <location>
        <begin position="111"/>
        <end position="132"/>
    </location>
</feature>
<dbReference type="GO" id="GO:0000160">
    <property type="term" value="P:phosphorelay signal transduction system"/>
    <property type="evidence" value="ECO:0007669"/>
    <property type="project" value="UniProtKB-KW"/>
</dbReference>
<protein>
    <submittedName>
        <fullName evidence="5">Membrane protein</fullName>
    </submittedName>
</protein>
<dbReference type="Gene3D" id="1.25.40.10">
    <property type="entry name" value="Tetratricopeptide repeat domain"/>
    <property type="match status" value="1"/>
</dbReference>
<dbReference type="Pfam" id="PF01476">
    <property type="entry name" value="LysM"/>
    <property type="match status" value="2"/>
</dbReference>
<dbReference type="PANTHER" id="PTHR34700">
    <property type="entry name" value="POTASSIUM BINDING PROTEIN KBP"/>
    <property type="match status" value="1"/>
</dbReference>
<feature type="region of interest" description="Disordered" evidence="2">
    <location>
        <begin position="814"/>
        <end position="834"/>
    </location>
</feature>
<dbReference type="InterPro" id="IPR052196">
    <property type="entry name" value="Bact_Kbp"/>
</dbReference>
<dbReference type="InterPro" id="IPR018392">
    <property type="entry name" value="LysM"/>
</dbReference>
<accession>A0A4D4KM23</accession>
<keyword evidence="3" id="KW-0472">Membrane</keyword>
<dbReference type="Proteomes" id="UP000299290">
    <property type="component" value="Unassembled WGS sequence"/>
</dbReference>
<dbReference type="Gene3D" id="3.10.350.10">
    <property type="entry name" value="LysM domain"/>
    <property type="match status" value="1"/>
</dbReference>
<dbReference type="InterPro" id="IPR036779">
    <property type="entry name" value="LysM_dom_sf"/>
</dbReference>
<reference evidence="5 6" key="1">
    <citation type="journal article" date="2020" name="Int. J. Syst. Evol. Microbiol.">
        <title>Reclassification of Streptomyces castelarensis and Streptomyces sporoclivatus as later heterotypic synonyms of Streptomyces antimycoticus.</title>
        <authorList>
            <person name="Komaki H."/>
            <person name="Tamura T."/>
        </authorList>
    </citation>
    <scope>NUCLEOTIDE SEQUENCE [LARGE SCALE GENOMIC DNA]</scope>
    <source>
        <strain evidence="5 6">NBRC 12839</strain>
    </source>
</reference>
<feature type="compositionally biased region" description="Low complexity" evidence="2">
    <location>
        <begin position="731"/>
        <end position="740"/>
    </location>
</feature>
<name>A0A4D4KM23_9ACTN</name>
<feature type="compositionally biased region" description="Low complexity" evidence="2">
    <location>
        <begin position="286"/>
        <end position="296"/>
    </location>
</feature>
<dbReference type="InterPro" id="IPR005158">
    <property type="entry name" value="BTAD"/>
</dbReference>
<feature type="compositionally biased region" description="Basic and acidic residues" evidence="2">
    <location>
        <begin position="230"/>
        <end position="241"/>
    </location>
</feature>
<organism evidence="5 6">
    <name type="scientific">Streptomyces antimycoticus</name>
    <dbReference type="NCBI Taxonomy" id="68175"/>
    <lineage>
        <taxon>Bacteria</taxon>
        <taxon>Bacillati</taxon>
        <taxon>Actinomycetota</taxon>
        <taxon>Actinomycetes</taxon>
        <taxon>Kitasatosporales</taxon>
        <taxon>Streptomycetaceae</taxon>
        <taxon>Streptomyces</taxon>
        <taxon>Streptomyces violaceusniger group</taxon>
    </lineage>
</organism>
<feature type="compositionally biased region" description="Basic residues" evidence="2">
    <location>
        <begin position="390"/>
        <end position="401"/>
    </location>
</feature>
<dbReference type="CDD" id="cd00118">
    <property type="entry name" value="LysM"/>
    <property type="match status" value="1"/>
</dbReference>
<evidence type="ECO:0000259" key="4">
    <source>
        <dbReference type="PROSITE" id="PS51782"/>
    </source>
</evidence>
<keyword evidence="6" id="KW-1185">Reference proteome</keyword>
<dbReference type="SMART" id="SM01043">
    <property type="entry name" value="BTAD"/>
    <property type="match status" value="1"/>
</dbReference>
<evidence type="ECO:0000256" key="3">
    <source>
        <dbReference type="SAM" id="Phobius"/>
    </source>
</evidence>
<dbReference type="InterPro" id="IPR036388">
    <property type="entry name" value="WH-like_DNA-bd_sf"/>
</dbReference>
<comment type="caution">
    <text evidence="5">The sequence shown here is derived from an EMBL/GenBank/DDBJ whole genome shotgun (WGS) entry which is preliminary data.</text>
</comment>
<feature type="domain" description="LysM" evidence="4">
    <location>
        <begin position="239"/>
        <end position="288"/>
    </location>
</feature>
<feature type="compositionally biased region" description="Pro residues" evidence="2">
    <location>
        <begin position="817"/>
        <end position="828"/>
    </location>
</feature>
<sequence>MPAPRTARRWPTVLLRALAGLAGLAFLLVCIPAALLQFGQLPDAAPSIGGVLDALSAPDDGSLLLTTITLIGWAVWLWLAVPVLLEAMAVLVRRSSPKIPGFATPQRIAGFLLGSILLASPAAAAAAAPAAAATTASAPHHTTGTDTPTASTSTPRAEGWPTYRATADDIALWDVAEKLFGEGGGPRWKDIAALNPELDPKADLQAGTVLNVPTDARIPSQDQATTSTSKADKADDADHAVTVKPGDSLSTIADDELDDPAAWPKIYNLNRATIDDPNLIYPGQHLKLPTTATPPAEKTPRPEDKAPDHTEDKPTPDSASPAPTHTPQTNHPATPAPSASTPRTHQPDAPQTDDQPADHDSQILTPSTAIALAGAGILAASTIGIIATRRKLQQRRRRPGRRIPLPQARAATTEQTLRTVQNPTGVELLDTALRTLAANLATDDRDLPEIEAAVLRPTGIVLHLAEAAPACAPFTADQPTLWRCPADTPALLRDDQLADTDPPYPGLVSIGWDDDGGLVLIDLEAIGILHITGDPDRCRAVLRALAIELATSALVPHLEVTAVGTAAEELETAVPERVARIQHLGQALTSLSAHDADQRRALQTAGAPSLRAARLMATADGAWTPRILLCGDDTEADDEDLAALIEALSERPRTSSAVITTIDGVMPTTPAGWTLTTEDADTPVTLPGPGIPITLQTLSDTDYADILTILTTAGSDTDTPAPAWTQPTPSPTADPDTTEPAPRDDESSASEPPVSQPPSGPTLSDILGEPDAGTEEPADATTPAPPAAPPAQAKLTHATASTAPRITIHAQADEAPEPSPLPPAPTAPGPTIRVLGPVDIQHAAGRVDTNRQKTCTELAAYLILNPGVDHNAVDQALWPDRRVTKSTRAPLISRLRSWLGDSTDGTPHFPRVTDDAKHRYTLGPHVTSDWTQFQELYRAGMHDTGEDADLALRQALALVRDRPFAATDPRRYTWAEPWIQEMTSAIVDTAHELATRRLAAHDPRSALWAATKGLNAAEEDELLHRDVFLAHHAAGDMEALRLAAARLEALNEELDVDMDTETASLLRTLLPRAAAPSRA</sequence>
<feature type="domain" description="LysM" evidence="4">
    <location>
        <begin position="161"/>
        <end position="212"/>
    </location>
</feature>
<dbReference type="EMBL" id="BJHV01000003">
    <property type="protein sequence ID" value="GDY49234.1"/>
    <property type="molecule type" value="Genomic_DNA"/>
</dbReference>
<feature type="region of interest" description="Disordered" evidence="2">
    <location>
        <begin position="390"/>
        <end position="410"/>
    </location>
</feature>
<evidence type="ECO:0000256" key="1">
    <source>
        <dbReference type="ARBA" id="ARBA00023012"/>
    </source>
</evidence>
<dbReference type="SMART" id="SM00257">
    <property type="entry name" value="LysM"/>
    <property type="match status" value="2"/>
</dbReference>
<dbReference type="Gene3D" id="1.10.10.10">
    <property type="entry name" value="Winged helix-like DNA-binding domain superfamily/Winged helix DNA-binding domain"/>
    <property type="match status" value="1"/>
</dbReference>
<feature type="compositionally biased region" description="Polar residues" evidence="2">
    <location>
        <begin position="317"/>
        <end position="331"/>
    </location>
</feature>
<feature type="region of interest" description="Disordered" evidence="2">
    <location>
        <begin position="215"/>
        <end position="253"/>
    </location>
</feature>
<dbReference type="AlphaFoldDB" id="A0A4D4KM23"/>
<feature type="region of interest" description="Disordered" evidence="2">
    <location>
        <begin position="275"/>
        <end position="361"/>
    </location>
</feature>
<feature type="transmembrane region" description="Helical" evidence="3">
    <location>
        <begin position="68"/>
        <end position="91"/>
    </location>
</feature>
<dbReference type="PANTHER" id="PTHR34700:SF4">
    <property type="entry name" value="PHAGE-LIKE ELEMENT PBSX PROTEIN XKDP"/>
    <property type="match status" value="1"/>
</dbReference>